<feature type="chain" id="PRO_5001630535" description="Secreted protein" evidence="2">
    <location>
        <begin position="19"/>
        <end position="86"/>
    </location>
</feature>
<dbReference type="STRING" id="1173701.A0A066XQK3"/>
<evidence type="ECO:0000313" key="4">
    <source>
        <dbReference type="Proteomes" id="UP000027238"/>
    </source>
</evidence>
<dbReference type="Proteomes" id="UP000027238">
    <property type="component" value="Unassembled WGS sequence"/>
</dbReference>
<feature type="signal peptide" evidence="2">
    <location>
        <begin position="1"/>
        <end position="18"/>
    </location>
</feature>
<keyword evidence="2" id="KW-0732">Signal</keyword>
<proteinExistence type="predicted"/>
<reference evidence="4" key="1">
    <citation type="journal article" date="2014" name="Genome Announc.">
        <title>Draft genome sequence of Colletotrichum sublineola, a destructive pathogen of cultivated sorghum.</title>
        <authorList>
            <person name="Baroncelli R."/>
            <person name="Sanz-Martin J.M."/>
            <person name="Rech G.E."/>
            <person name="Sukno S.A."/>
            <person name="Thon M.R."/>
        </authorList>
    </citation>
    <scope>NUCLEOTIDE SEQUENCE [LARGE SCALE GENOMIC DNA]</scope>
    <source>
        <strain evidence="4">TX430BB</strain>
    </source>
</reference>
<feature type="region of interest" description="Disordered" evidence="1">
    <location>
        <begin position="39"/>
        <end position="86"/>
    </location>
</feature>
<comment type="caution">
    <text evidence="3">The sequence shown here is derived from an EMBL/GenBank/DDBJ whole genome shotgun (WGS) entry which is preliminary data.</text>
</comment>
<sequence length="86" mass="9430">MRSTGLISWLAVLSLSNGALIPRRDGWEDPMHSENRLYARQPSLPNTKSTMTDASIAALSPSRVEDDDLDTSPTRAEDDDLDTSPT</sequence>
<gene>
    <name evidence="3" type="ORF">CSUB01_08280</name>
</gene>
<accession>A0A066XQK3</accession>
<evidence type="ECO:0008006" key="5">
    <source>
        <dbReference type="Google" id="ProtNLM"/>
    </source>
</evidence>
<evidence type="ECO:0000256" key="2">
    <source>
        <dbReference type="SAM" id="SignalP"/>
    </source>
</evidence>
<dbReference type="eggNOG" id="ENOG502R6K1">
    <property type="taxonomic scope" value="Eukaryota"/>
</dbReference>
<dbReference type="AlphaFoldDB" id="A0A066XQK3"/>
<dbReference type="HOGENOM" id="CLU_2518594_0_0_1"/>
<protein>
    <recommendedName>
        <fullName evidence="5">Secreted protein</fullName>
    </recommendedName>
</protein>
<name>A0A066XQK3_COLSU</name>
<feature type="non-terminal residue" evidence="3">
    <location>
        <position position="86"/>
    </location>
</feature>
<feature type="compositionally biased region" description="Polar residues" evidence="1">
    <location>
        <begin position="43"/>
        <end position="53"/>
    </location>
</feature>
<dbReference type="OrthoDB" id="10670133at2759"/>
<evidence type="ECO:0000256" key="1">
    <source>
        <dbReference type="SAM" id="MobiDB-lite"/>
    </source>
</evidence>
<keyword evidence="4" id="KW-1185">Reference proteome</keyword>
<organism evidence="3 4">
    <name type="scientific">Colletotrichum sublineola</name>
    <name type="common">Sorghum anthracnose fungus</name>
    <dbReference type="NCBI Taxonomy" id="1173701"/>
    <lineage>
        <taxon>Eukaryota</taxon>
        <taxon>Fungi</taxon>
        <taxon>Dikarya</taxon>
        <taxon>Ascomycota</taxon>
        <taxon>Pezizomycotina</taxon>
        <taxon>Sordariomycetes</taxon>
        <taxon>Hypocreomycetidae</taxon>
        <taxon>Glomerellales</taxon>
        <taxon>Glomerellaceae</taxon>
        <taxon>Colletotrichum</taxon>
        <taxon>Colletotrichum graminicola species complex</taxon>
    </lineage>
</organism>
<feature type="compositionally biased region" description="Acidic residues" evidence="1">
    <location>
        <begin position="77"/>
        <end position="86"/>
    </location>
</feature>
<evidence type="ECO:0000313" key="3">
    <source>
        <dbReference type="EMBL" id="KDN68036.1"/>
    </source>
</evidence>
<dbReference type="EMBL" id="JMSE01000739">
    <property type="protein sequence ID" value="KDN68036.1"/>
    <property type="molecule type" value="Genomic_DNA"/>
</dbReference>